<dbReference type="InterPro" id="IPR036388">
    <property type="entry name" value="WH-like_DNA-bd_sf"/>
</dbReference>
<dbReference type="EMBL" id="AVPH01000040">
    <property type="protein sequence ID" value="ERE19184.1"/>
    <property type="molecule type" value="Genomic_DNA"/>
</dbReference>
<reference evidence="4 5" key="1">
    <citation type="journal article" date="2013" name="Genome Announc.">
        <title>Genome Sequence of the Pigment-Producing Bacterium Pseudogulbenkiania ferrooxidans, Isolated from Loktak Lake.</title>
        <authorList>
            <person name="Puranik S."/>
            <person name="Talkal R."/>
            <person name="Qureshi A."/>
            <person name="Khardenavis A."/>
            <person name="Kapley A."/>
            <person name="Purohit H.J."/>
        </authorList>
    </citation>
    <scope>NUCLEOTIDE SEQUENCE [LARGE SCALE GENOMIC DNA]</scope>
    <source>
        <strain evidence="4 5">EGD-HP2</strain>
    </source>
</reference>
<comment type="caution">
    <text evidence="4">The sequence shown here is derived from an EMBL/GenBank/DDBJ whole genome shotgun (WGS) entry which is preliminary data.</text>
</comment>
<gene>
    <name evidence="4" type="ORF">O166_20750</name>
</gene>
<dbReference type="Proteomes" id="UP000016426">
    <property type="component" value="Unassembled WGS sequence"/>
</dbReference>
<feature type="non-terminal residue" evidence="4">
    <location>
        <position position="1"/>
    </location>
</feature>
<proteinExistence type="predicted"/>
<evidence type="ECO:0000313" key="5">
    <source>
        <dbReference type="Proteomes" id="UP000016426"/>
    </source>
</evidence>
<accession>A0ABN0NBA9</accession>
<sequence length="78" mass="8683">LDGAPLELTARELALLELLLSSKGRVLPRELIEEKLYGWGQELESNALEVYVHHLRKKLGAGFIRTLRGIGYTLGEPA</sequence>
<protein>
    <recommendedName>
        <fullName evidence="3">OmpR/PhoB-type domain-containing protein</fullName>
    </recommendedName>
</protein>
<dbReference type="InterPro" id="IPR001867">
    <property type="entry name" value="OmpR/PhoB-type_DNA-bd"/>
</dbReference>
<feature type="domain" description="OmpR/PhoB-type" evidence="3">
    <location>
        <begin position="1"/>
        <end position="76"/>
    </location>
</feature>
<evidence type="ECO:0000256" key="2">
    <source>
        <dbReference type="PROSITE-ProRule" id="PRU01091"/>
    </source>
</evidence>
<organism evidence="4 5">
    <name type="scientific">Pseudogulbenkiania ferrooxidans EGD-HP2</name>
    <dbReference type="NCBI Taxonomy" id="1388764"/>
    <lineage>
        <taxon>Bacteria</taxon>
        <taxon>Pseudomonadati</taxon>
        <taxon>Pseudomonadota</taxon>
        <taxon>Betaproteobacteria</taxon>
        <taxon>Neisseriales</taxon>
        <taxon>Chromobacteriaceae</taxon>
        <taxon>Pseudogulbenkiania</taxon>
    </lineage>
</organism>
<evidence type="ECO:0000256" key="1">
    <source>
        <dbReference type="ARBA" id="ARBA00023125"/>
    </source>
</evidence>
<dbReference type="SUPFAM" id="SSF46894">
    <property type="entry name" value="C-terminal effector domain of the bipartite response regulators"/>
    <property type="match status" value="1"/>
</dbReference>
<name>A0ABN0NBA9_9NEIS</name>
<dbReference type="CDD" id="cd00383">
    <property type="entry name" value="trans_reg_C"/>
    <property type="match status" value="1"/>
</dbReference>
<feature type="DNA-binding region" description="OmpR/PhoB-type" evidence="2">
    <location>
        <begin position="1"/>
        <end position="76"/>
    </location>
</feature>
<dbReference type="SMART" id="SM00862">
    <property type="entry name" value="Trans_reg_C"/>
    <property type="match status" value="1"/>
</dbReference>
<dbReference type="RefSeq" id="WP_021475447.1">
    <property type="nucleotide sequence ID" value="NZ_AVPH01000040.1"/>
</dbReference>
<dbReference type="InterPro" id="IPR016032">
    <property type="entry name" value="Sig_transdc_resp-reg_C-effctor"/>
</dbReference>
<evidence type="ECO:0000259" key="3">
    <source>
        <dbReference type="PROSITE" id="PS51755"/>
    </source>
</evidence>
<dbReference type="Gene3D" id="1.10.10.10">
    <property type="entry name" value="Winged helix-like DNA-binding domain superfamily/Winged helix DNA-binding domain"/>
    <property type="match status" value="1"/>
</dbReference>
<keyword evidence="1 2" id="KW-0238">DNA-binding</keyword>
<dbReference type="Pfam" id="PF00486">
    <property type="entry name" value="Trans_reg_C"/>
    <property type="match status" value="1"/>
</dbReference>
<keyword evidence="5" id="KW-1185">Reference proteome</keyword>
<evidence type="ECO:0000313" key="4">
    <source>
        <dbReference type="EMBL" id="ERE19184.1"/>
    </source>
</evidence>
<dbReference type="PROSITE" id="PS51755">
    <property type="entry name" value="OMPR_PHOB"/>
    <property type="match status" value="1"/>
</dbReference>